<dbReference type="PANTHER" id="PTHR33086">
    <property type="entry name" value="OS05G0468200 PROTEIN-RELATED"/>
    <property type="match status" value="1"/>
</dbReference>
<evidence type="ECO:0000313" key="2">
    <source>
        <dbReference type="EMBL" id="KAG2573717.1"/>
    </source>
</evidence>
<dbReference type="InterPro" id="IPR011676">
    <property type="entry name" value="DUF1618"/>
</dbReference>
<dbReference type="Pfam" id="PF07762">
    <property type="entry name" value="DUF1618"/>
    <property type="match status" value="1"/>
</dbReference>
<evidence type="ECO:0000259" key="1">
    <source>
        <dbReference type="Pfam" id="PF07762"/>
    </source>
</evidence>
<sequence>MPDPVLFHRVVVLERCVRFVDEVKELAKKKRDGVTQHEMVEAAIKNLPPCWGWEEMDRQQQRVIETVMSKCRRDMERVYEAVRKRNHDRPSAVRKDPLAFTTRIDAEYYSELLDCINAHLTDPLAPAPPDPLVANIASCHKNFLALYLGTNRPGLHSAGCYLVFNSLANSLAVILPLLPRSHCPTGAGVAVLRHNVYGDYLLAELYRHKDARTQLVSLNKATLFVWCSTGSGPFADPWIPKEVTYSFHANMVLQVSTTSLCWVDLQTGILVCDHLDRLAAGDDGDDVPFFCFIPLPRECAVKSDPRTWMQAEHFRSMCCVNRETIEFVCMDGYSQGRPTSDAMLTRWVLKFPLTNCWRWEKGTTLCVRDLYDGLPFYNVDDSKLQRLVFSCPVMSCAQPDVTYLSVADLRCKHGCGHEHDRWEAAGYYELSIDMKRRSILSVFQFPSESCGVPHPQRYLLLK</sequence>
<feature type="domain" description="DUF1618" evidence="1">
    <location>
        <begin position="262"/>
        <end position="403"/>
    </location>
</feature>
<protein>
    <recommendedName>
        <fullName evidence="1">DUF1618 domain-containing protein</fullName>
    </recommendedName>
</protein>
<dbReference type="PANTHER" id="PTHR33086:SF52">
    <property type="entry name" value="OS09G0128900 PROTEIN"/>
    <property type="match status" value="1"/>
</dbReference>
<organism evidence="2 3">
    <name type="scientific">Panicum virgatum</name>
    <name type="common">Blackwell switchgrass</name>
    <dbReference type="NCBI Taxonomy" id="38727"/>
    <lineage>
        <taxon>Eukaryota</taxon>
        <taxon>Viridiplantae</taxon>
        <taxon>Streptophyta</taxon>
        <taxon>Embryophyta</taxon>
        <taxon>Tracheophyta</taxon>
        <taxon>Spermatophyta</taxon>
        <taxon>Magnoliopsida</taxon>
        <taxon>Liliopsida</taxon>
        <taxon>Poales</taxon>
        <taxon>Poaceae</taxon>
        <taxon>PACMAD clade</taxon>
        <taxon>Panicoideae</taxon>
        <taxon>Panicodae</taxon>
        <taxon>Paniceae</taxon>
        <taxon>Panicinae</taxon>
        <taxon>Panicum</taxon>
        <taxon>Panicum sect. Hiantes</taxon>
    </lineage>
</organism>
<name>A0A8T0QF41_PANVG</name>
<dbReference type="Proteomes" id="UP000823388">
    <property type="component" value="Chromosome 7K"/>
</dbReference>
<gene>
    <name evidence="2" type="ORF">PVAP13_7KG272300</name>
</gene>
<accession>A0A8T0QF41</accession>
<comment type="caution">
    <text evidence="2">The sequence shown here is derived from an EMBL/GenBank/DDBJ whole genome shotgun (WGS) entry which is preliminary data.</text>
</comment>
<reference evidence="2" key="1">
    <citation type="submission" date="2020-05" db="EMBL/GenBank/DDBJ databases">
        <title>WGS assembly of Panicum virgatum.</title>
        <authorList>
            <person name="Lovell J.T."/>
            <person name="Jenkins J."/>
            <person name="Shu S."/>
            <person name="Juenger T.E."/>
            <person name="Schmutz J."/>
        </authorList>
    </citation>
    <scope>NUCLEOTIDE SEQUENCE</scope>
    <source>
        <strain evidence="2">AP13</strain>
    </source>
</reference>
<dbReference type="AlphaFoldDB" id="A0A8T0QF41"/>
<proteinExistence type="predicted"/>
<evidence type="ECO:0000313" key="3">
    <source>
        <dbReference type="Proteomes" id="UP000823388"/>
    </source>
</evidence>
<feature type="non-terminal residue" evidence="2">
    <location>
        <position position="462"/>
    </location>
</feature>
<keyword evidence="3" id="KW-1185">Reference proteome</keyword>
<dbReference type="EMBL" id="CM029049">
    <property type="protein sequence ID" value="KAG2573717.1"/>
    <property type="molecule type" value="Genomic_DNA"/>
</dbReference>